<organism evidence="2 3">
    <name type="scientific">Austropuccinia psidii MF-1</name>
    <dbReference type="NCBI Taxonomy" id="1389203"/>
    <lineage>
        <taxon>Eukaryota</taxon>
        <taxon>Fungi</taxon>
        <taxon>Dikarya</taxon>
        <taxon>Basidiomycota</taxon>
        <taxon>Pucciniomycotina</taxon>
        <taxon>Pucciniomycetes</taxon>
        <taxon>Pucciniales</taxon>
        <taxon>Sphaerophragmiaceae</taxon>
        <taxon>Austropuccinia</taxon>
    </lineage>
</organism>
<evidence type="ECO:0000313" key="2">
    <source>
        <dbReference type="EMBL" id="MBW0527323.1"/>
    </source>
</evidence>
<comment type="caution">
    <text evidence="2">The sequence shown here is derived from an EMBL/GenBank/DDBJ whole genome shotgun (WGS) entry which is preliminary data.</text>
</comment>
<dbReference type="EMBL" id="AVOT02033430">
    <property type="protein sequence ID" value="MBW0527323.1"/>
    <property type="molecule type" value="Genomic_DNA"/>
</dbReference>
<name>A0A9Q3EY50_9BASI</name>
<evidence type="ECO:0000256" key="1">
    <source>
        <dbReference type="SAM" id="MobiDB-lite"/>
    </source>
</evidence>
<evidence type="ECO:0000313" key="3">
    <source>
        <dbReference type="Proteomes" id="UP000765509"/>
    </source>
</evidence>
<sequence>MEPSTSKQKLFPMEAKGEIMSKQFIIKLNQQNWIWWCQQLKYAFLYKGYNNLFNAEWTKDNKSSPEFIKANAFGMSTLLSTVSEELQPVLPQKQCFLESLKALSELSPLGATPTHFNQRSNLEGQFKIFLNKYLKEYLANTDLANQPEEESQDKKPTKDLTEDNDGFYVQEDINDQLQLMSLSSEDNTELIHDSGTSQSTVCHLSLLTDPQPTKVVMRTFLGTVKITFMRKLNLGGCIPNLDVYNIQSIMRLKDNQI</sequence>
<dbReference type="Proteomes" id="UP000765509">
    <property type="component" value="Unassembled WGS sequence"/>
</dbReference>
<reference evidence="2" key="1">
    <citation type="submission" date="2021-03" db="EMBL/GenBank/DDBJ databases">
        <title>Draft genome sequence of rust myrtle Austropuccinia psidii MF-1, a brazilian biotype.</title>
        <authorList>
            <person name="Quecine M.C."/>
            <person name="Pachon D.M.R."/>
            <person name="Bonatelli M.L."/>
            <person name="Correr F.H."/>
            <person name="Franceschini L.M."/>
            <person name="Leite T.F."/>
            <person name="Margarido G.R.A."/>
            <person name="Almeida C.A."/>
            <person name="Ferrarezi J.A."/>
            <person name="Labate C.A."/>
        </authorList>
    </citation>
    <scope>NUCLEOTIDE SEQUENCE</scope>
    <source>
        <strain evidence="2">MF-1</strain>
    </source>
</reference>
<proteinExistence type="predicted"/>
<gene>
    <name evidence="2" type="ORF">O181_067038</name>
</gene>
<protein>
    <submittedName>
        <fullName evidence="2">Uncharacterized protein</fullName>
    </submittedName>
</protein>
<accession>A0A9Q3EY50</accession>
<feature type="compositionally biased region" description="Basic and acidic residues" evidence="1">
    <location>
        <begin position="152"/>
        <end position="161"/>
    </location>
</feature>
<dbReference type="AlphaFoldDB" id="A0A9Q3EY50"/>
<dbReference type="OrthoDB" id="2504905at2759"/>
<keyword evidence="3" id="KW-1185">Reference proteome</keyword>
<feature type="region of interest" description="Disordered" evidence="1">
    <location>
        <begin position="143"/>
        <end position="163"/>
    </location>
</feature>